<reference evidence="2 3" key="1">
    <citation type="journal article" date="2019" name="Philos. Trans. R. Soc. Lond., B, Biol. Sci.">
        <title>Ant behaviour and brain gene expression of defending hosts depend on the ecological success of the intruding social parasite.</title>
        <authorList>
            <person name="Kaur R."/>
            <person name="Stoldt M."/>
            <person name="Jongepier E."/>
            <person name="Feldmeyer B."/>
            <person name="Menzel F."/>
            <person name="Bornberg-Bauer E."/>
            <person name="Foitzik S."/>
        </authorList>
    </citation>
    <scope>NUCLEOTIDE SEQUENCE [LARGE SCALE GENOMIC DNA]</scope>
    <source>
        <tissue evidence="2">Whole body</tissue>
    </source>
</reference>
<proteinExistence type="predicted"/>
<evidence type="ECO:0000313" key="2">
    <source>
        <dbReference type="EMBL" id="TGZ40683.1"/>
    </source>
</evidence>
<dbReference type="EMBL" id="QBLH01003271">
    <property type="protein sequence ID" value="TGZ40683.1"/>
    <property type="molecule type" value="Genomic_DNA"/>
</dbReference>
<dbReference type="Proteomes" id="UP000310200">
    <property type="component" value="Unassembled WGS sequence"/>
</dbReference>
<feature type="region of interest" description="Disordered" evidence="1">
    <location>
        <begin position="1"/>
        <end position="28"/>
    </location>
</feature>
<sequence>MTEESKETPQCRTYCPSNYVDQEDGEGNTIPGTWRDEENETGLHSIGRVGANNPARRSAQLRDTLSDYFISEAGEEAAPWQYQRAFRGAIINPPHF</sequence>
<accession>A0A4S2JWB5</accession>
<protein>
    <submittedName>
        <fullName evidence="2">Nuclease harbi1-like protein</fullName>
    </submittedName>
</protein>
<gene>
    <name evidence="2" type="ORF">DBV15_12084</name>
</gene>
<feature type="compositionally biased region" description="Polar residues" evidence="1">
    <location>
        <begin position="10"/>
        <end position="20"/>
    </location>
</feature>
<comment type="caution">
    <text evidence="2">The sequence shown here is derived from an EMBL/GenBank/DDBJ whole genome shotgun (WGS) entry which is preliminary data.</text>
</comment>
<keyword evidence="3" id="KW-1185">Reference proteome</keyword>
<evidence type="ECO:0000313" key="3">
    <source>
        <dbReference type="Proteomes" id="UP000310200"/>
    </source>
</evidence>
<name>A0A4S2JWB5_9HYME</name>
<organism evidence="2 3">
    <name type="scientific">Temnothorax longispinosus</name>
    <dbReference type="NCBI Taxonomy" id="300112"/>
    <lineage>
        <taxon>Eukaryota</taxon>
        <taxon>Metazoa</taxon>
        <taxon>Ecdysozoa</taxon>
        <taxon>Arthropoda</taxon>
        <taxon>Hexapoda</taxon>
        <taxon>Insecta</taxon>
        <taxon>Pterygota</taxon>
        <taxon>Neoptera</taxon>
        <taxon>Endopterygota</taxon>
        <taxon>Hymenoptera</taxon>
        <taxon>Apocrita</taxon>
        <taxon>Aculeata</taxon>
        <taxon>Formicoidea</taxon>
        <taxon>Formicidae</taxon>
        <taxon>Myrmicinae</taxon>
        <taxon>Temnothorax</taxon>
    </lineage>
</organism>
<evidence type="ECO:0000256" key="1">
    <source>
        <dbReference type="SAM" id="MobiDB-lite"/>
    </source>
</evidence>
<dbReference type="AlphaFoldDB" id="A0A4S2JWB5"/>